<reference evidence="20 21" key="1">
    <citation type="submission" date="2021-04" db="EMBL/GenBank/DDBJ databases">
        <title>The complete genome sequence of Neokomagataea sp. TBRC 2177.</title>
        <authorList>
            <person name="Charoenyingcharoen P."/>
            <person name="Yukphan P."/>
        </authorList>
    </citation>
    <scope>NUCLEOTIDE SEQUENCE [LARGE SCALE GENOMIC DNA]</scope>
    <source>
        <strain evidence="20 21">TBRC 2177</strain>
    </source>
</reference>
<dbReference type="PANTHER" id="PTHR34148">
    <property type="entry name" value="ADENOSYLCOBINAMIDE-GDP RIBAZOLETRANSFERASE"/>
    <property type="match status" value="1"/>
</dbReference>
<evidence type="ECO:0000256" key="13">
    <source>
        <dbReference type="ARBA" id="ARBA00023136"/>
    </source>
</evidence>
<dbReference type="EMBL" id="JAGRQH010000008">
    <property type="protein sequence ID" value="MBR0560401.1"/>
    <property type="molecule type" value="Genomic_DNA"/>
</dbReference>
<evidence type="ECO:0000256" key="15">
    <source>
        <dbReference type="ARBA" id="ARBA00032605"/>
    </source>
</evidence>
<comment type="caution">
    <text evidence="20">The sequence shown here is derived from an EMBL/GenBank/DDBJ whole genome shotgun (WGS) entry which is preliminary data.</text>
</comment>
<organism evidence="20 21">
    <name type="scientific">Neokomagataea anthophila</name>
    <dbReference type="NCBI Taxonomy" id="2826925"/>
    <lineage>
        <taxon>Bacteria</taxon>
        <taxon>Pseudomonadati</taxon>
        <taxon>Pseudomonadota</taxon>
        <taxon>Alphaproteobacteria</taxon>
        <taxon>Acetobacterales</taxon>
        <taxon>Acetobacteraceae</taxon>
        <taxon>Neokomagataea</taxon>
    </lineage>
</organism>
<dbReference type="Proteomes" id="UP000677812">
    <property type="component" value="Unassembled WGS sequence"/>
</dbReference>
<dbReference type="NCBIfam" id="TIGR00317">
    <property type="entry name" value="cobS"/>
    <property type="match status" value="1"/>
</dbReference>
<keyword evidence="21" id="KW-1185">Reference proteome</keyword>
<dbReference type="GO" id="GO:0051073">
    <property type="term" value="F:adenosylcobinamide-GDP ribazoletransferase activity"/>
    <property type="evidence" value="ECO:0007669"/>
    <property type="project" value="UniProtKB-EC"/>
</dbReference>
<comment type="cofactor">
    <cofactor evidence="1 19">
        <name>Mg(2+)</name>
        <dbReference type="ChEBI" id="CHEBI:18420"/>
    </cofactor>
</comment>
<feature type="transmembrane region" description="Helical" evidence="19">
    <location>
        <begin position="146"/>
        <end position="172"/>
    </location>
</feature>
<keyword evidence="10 19" id="KW-0812">Transmembrane</keyword>
<evidence type="ECO:0000256" key="7">
    <source>
        <dbReference type="ARBA" id="ARBA00022475"/>
    </source>
</evidence>
<keyword evidence="12 19" id="KW-1133">Transmembrane helix</keyword>
<evidence type="ECO:0000256" key="2">
    <source>
        <dbReference type="ARBA" id="ARBA00004651"/>
    </source>
</evidence>
<dbReference type="HAMAP" id="MF_00719">
    <property type="entry name" value="CobS"/>
    <property type="match status" value="1"/>
</dbReference>
<protein>
    <recommendedName>
        <fullName evidence="6 19">Adenosylcobinamide-GDP ribazoletransferase</fullName>
        <ecNumber evidence="5 19">2.7.8.26</ecNumber>
    </recommendedName>
    <alternativeName>
        <fullName evidence="16 19">Cobalamin synthase</fullName>
    </alternativeName>
    <alternativeName>
        <fullName evidence="15 19">Cobalamin-5'-phosphate synthase</fullName>
    </alternativeName>
</protein>
<evidence type="ECO:0000256" key="19">
    <source>
        <dbReference type="HAMAP-Rule" id="MF_00719"/>
    </source>
</evidence>
<comment type="similarity">
    <text evidence="4 19">Belongs to the CobS family.</text>
</comment>
<comment type="subcellular location">
    <subcellularLocation>
        <location evidence="2 19">Cell membrane</location>
        <topology evidence="2 19">Multi-pass membrane protein</topology>
    </subcellularLocation>
</comment>
<evidence type="ECO:0000313" key="21">
    <source>
        <dbReference type="Proteomes" id="UP000677812"/>
    </source>
</evidence>
<evidence type="ECO:0000256" key="12">
    <source>
        <dbReference type="ARBA" id="ARBA00022989"/>
    </source>
</evidence>
<comment type="pathway">
    <text evidence="3 19">Cofactor biosynthesis; adenosylcobalamin biosynthesis; adenosylcobalamin from cob(II)yrinate a,c-diamide: step 7/7.</text>
</comment>
<dbReference type="InterPro" id="IPR003805">
    <property type="entry name" value="CobS"/>
</dbReference>
<evidence type="ECO:0000256" key="1">
    <source>
        <dbReference type="ARBA" id="ARBA00001946"/>
    </source>
</evidence>
<evidence type="ECO:0000256" key="3">
    <source>
        <dbReference type="ARBA" id="ARBA00004663"/>
    </source>
</evidence>
<accession>A0ABS5E9B3</accession>
<evidence type="ECO:0000256" key="4">
    <source>
        <dbReference type="ARBA" id="ARBA00010561"/>
    </source>
</evidence>
<keyword evidence="8 19" id="KW-0169">Cobalamin biosynthesis</keyword>
<evidence type="ECO:0000256" key="14">
    <source>
        <dbReference type="ARBA" id="ARBA00025228"/>
    </source>
</evidence>
<feature type="transmembrane region" description="Helical" evidence="19">
    <location>
        <begin position="238"/>
        <end position="258"/>
    </location>
</feature>
<evidence type="ECO:0000256" key="5">
    <source>
        <dbReference type="ARBA" id="ARBA00013200"/>
    </source>
</evidence>
<dbReference type="Pfam" id="PF02654">
    <property type="entry name" value="CobS"/>
    <property type="match status" value="1"/>
</dbReference>
<name>A0ABS5E9B3_9PROT</name>
<keyword evidence="11 19" id="KW-0460">Magnesium</keyword>
<evidence type="ECO:0000256" key="11">
    <source>
        <dbReference type="ARBA" id="ARBA00022842"/>
    </source>
</evidence>
<evidence type="ECO:0000256" key="6">
    <source>
        <dbReference type="ARBA" id="ARBA00015850"/>
    </source>
</evidence>
<comment type="catalytic activity">
    <reaction evidence="17 19">
        <text>alpha-ribazole + adenosylcob(III)inamide-GDP = adenosylcob(III)alamin + GMP + H(+)</text>
        <dbReference type="Rhea" id="RHEA:16049"/>
        <dbReference type="ChEBI" id="CHEBI:10329"/>
        <dbReference type="ChEBI" id="CHEBI:15378"/>
        <dbReference type="ChEBI" id="CHEBI:18408"/>
        <dbReference type="ChEBI" id="CHEBI:58115"/>
        <dbReference type="ChEBI" id="CHEBI:60487"/>
        <dbReference type="EC" id="2.7.8.26"/>
    </reaction>
</comment>
<evidence type="ECO:0000256" key="17">
    <source>
        <dbReference type="ARBA" id="ARBA00048623"/>
    </source>
</evidence>
<keyword evidence="13 19" id="KW-0472">Membrane</keyword>
<evidence type="ECO:0000256" key="16">
    <source>
        <dbReference type="ARBA" id="ARBA00032853"/>
    </source>
</evidence>
<proteinExistence type="inferred from homology"/>
<keyword evidence="9 19" id="KW-0808">Transferase</keyword>
<dbReference type="RefSeq" id="WP_211682769.1">
    <property type="nucleotide sequence ID" value="NZ_JAGRQH010000008.1"/>
</dbReference>
<evidence type="ECO:0000256" key="10">
    <source>
        <dbReference type="ARBA" id="ARBA00022692"/>
    </source>
</evidence>
<evidence type="ECO:0000313" key="20">
    <source>
        <dbReference type="EMBL" id="MBR0560401.1"/>
    </source>
</evidence>
<sequence length="259" mass="27649">MSSVIIQHLRRYYDDLICAGSVLTRFPVGRFANKQTPWDLARSTWCWPLYGAVIGALSAGLFLLLKLCGASSLLAAPWVVLCQIFLTGGLHEDGLADTMDGLGSGKDTATKLTIMRDSRIGSFGALALLLYIAIRVTALATLPDRAIFPALAISATLARAGMPILVTFCPAARPDGLAKQLTGLSKDRMLSSLFCAFCLALLLLPHTIAFLACALTLGLVVLMRYQTLRHLNGFTGDILGATVCCVEAATLTLFALLLT</sequence>
<dbReference type="PANTHER" id="PTHR34148:SF1">
    <property type="entry name" value="ADENOSYLCOBINAMIDE-GDP RIBAZOLETRANSFERASE"/>
    <property type="match status" value="1"/>
</dbReference>
<gene>
    <name evidence="19 20" type="primary">cobS</name>
    <name evidence="20" type="ORF">KB213_10095</name>
</gene>
<feature type="transmembrane region" description="Helical" evidence="19">
    <location>
        <begin position="193"/>
        <end position="226"/>
    </location>
</feature>
<keyword evidence="7 19" id="KW-1003">Cell membrane</keyword>
<comment type="catalytic activity">
    <reaction evidence="18 19">
        <text>alpha-ribazole 5'-phosphate + adenosylcob(III)inamide-GDP = adenosylcob(III)alamin 5'-phosphate + GMP + H(+)</text>
        <dbReference type="Rhea" id="RHEA:23560"/>
        <dbReference type="ChEBI" id="CHEBI:15378"/>
        <dbReference type="ChEBI" id="CHEBI:57918"/>
        <dbReference type="ChEBI" id="CHEBI:58115"/>
        <dbReference type="ChEBI" id="CHEBI:60487"/>
        <dbReference type="ChEBI" id="CHEBI:60493"/>
        <dbReference type="EC" id="2.7.8.26"/>
    </reaction>
</comment>
<comment type="function">
    <text evidence="14 19">Joins adenosylcobinamide-GDP and alpha-ribazole to generate adenosylcobalamin (Ado-cobalamin). Also synthesizes adenosylcobalamin 5'-phosphate from adenosylcobinamide-GDP and alpha-ribazole 5'-phosphate.</text>
</comment>
<feature type="transmembrane region" description="Helical" evidence="19">
    <location>
        <begin position="120"/>
        <end position="140"/>
    </location>
</feature>
<feature type="transmembrane region" description="Helical" evidence="19">
    <location>
        <begin position="47"/>
        <end position="65"/>
    </location>
</feature>
<evidence type="ECO:0000256" key="8">
    <source>
        <dbReference type="ARBA" id="ARBA00022573"/>
    </source>
</evidence>
<dbReference type="EC" id="2.7.8.26" evidence="5 19"/>
<evidence type="ECO:0000256" key="18">
    <source>
        <dbReference type="ARBA" id="ARBA00049504"/>
    </source>
</evidence>
<evidence type="ECO:0000256" key="9">
    <source>
        <dbReference type="ARBA" id="ARBA00022679"/>
    </source>
</evidence>